<gene>
    <name evidence="1" type="ORF">KA717_10450</name>
</gene>
<dbReference type="EMBL" id="CP073041">
    <property type="protein sequence ID" value="UXE63047.1"/>
    <property type="molecule type" value="Genomic_DNA"/>
</dbReference>
<accession>A0A977L026</accession>
<dbReference type="KEGG" id="wna:KA717_10450"/>
<reference evidence="1" key="1">
    <citation type="submission" date="2021-04" db="EMBL/GenBank/DDBJ databases">
        <title>Genome sequence of Woronichinia naegeliana from Washington state freshwater lake bloom.</title>
        <authorList>
            <person name="Dreher T.W."/>
        </authorList>
    </citation>
    <scope>NUCLEOTIDE SEQUENCE</scope>
    <source>
        <strain evidence="1">WA131</strain>
    </source>
</reference>
<organism evidence="1">
    <name type="scientific">Woronichinia naegeliana WA131</name>
    <dbReference type="NCBI Taxonomy" id="2824559"/>
    <lineage>
        <taxon>Bacteria</taxon>
        <taxon>Bacillati</taxon>
        <taxon>Cyanobacteriota</taxon>
        <taxon>Cyanophyceae</taxon>
        <taxon>Synechococcales</taxon>
        <taxon>Coelosphaeriaceae</taxon>
        <taxon>Woronichinia</taxon>
    </lineage>
</organism>
<dbReference type="Proteomes" id="UP001065613">
    <property type="component" value="Chromosome"/>
</dbReference>
<evidence type="ECO:0000313" key="1">
    <source>
        <dbReference type="EMBL" id="UXE63047.1"/>
    </source>
</evidence>
<protein>
    <submittedName>
        <fullName evidence="1">Uncharacterized protein</fullName>
    </submittedName>
</protein>
<sequence length="84" mass="9825">MPKKPDEYAIHLLLAGGHREEVRFTNIQEFQQWYSKDVVPKYDSQEFITVPIKNIQGEYMVVRPATILAIRVEPIFFGSVDRTE</sequence>
<name>A0A977L026_9CYAN</name>
<dbReference type="AlphaFoldDB" id="A0A977L026"/>
<proteinExistence type="predicted"/>